<keyword evidence="1" id="KW-1133">Transmembrane helix</keyword>
<protein>
    <submittedName>
        <fullName evidence="2">Uncharacterized protein</fullName>
    </submittedName>
</protein>
<name>A0A366KAE1_9BIFI</name>
<dbReference type="AlphaFoldDB" id="A0A366KAE1"/>
<keyword evidence="1" id="KW-0812">Transmembrane</keyword>
<evidence type="ECO:0000313" key="3">
    <source>
        <dbReference type="Proteomes" id="UP000252530"/>
    </source>
</evidence>
<evidence type="ECO:0000256" key="1">
    <source>
        <dbReference type="SAM" id="Phobius"/>
    </source>
</evidence>
<accession>A0A366KAE1</accession>
<feature type="transmembrane region" description="Helical" evidence="1">
    <location>
        <begin position="12"/>
        <end position="31"/>
    </location>
</feature>
<sequence length="64" mass="7292">MPFFDRRIEMGVPVVVFDAAVSYIFYAYLPLIVRDQFTCPKPAWPRVLLFGIALGTPVRLCGQE</sequence>
<dbReference type="Proteomes" id="UP000252530">
    <property type="component" value="Unassembled WGS sequence"/>
</dbReference>
<dbReference type="RefSeq" id="WP_113859542.1">
    <property type="nucleotide sequence ID" value="NZ_PDCG01000001.1"/>
</dbReference>
<evidence type="ECO:0000313" key="2">
    <source>
        <dbReference type="EMBL" id="RBP98569.1"/>
    </source>
</evidence>
<dbReference type="EMBL" id="PDCG01000001">
    <property type="protein sequence ID" value="RBP98569.1"/>
    <property type="molecule type" value="Genomic_DNA"/>
</dbReference>
<proteinExistence type="predicted"/>
<keyword evidence="3" id="KW-1185">Reference proteome</keyword>
<gene>
    <name evidence="2" type="ORF">CRD60_01595</name>
</gene>
<reference evidence="2 3" key="1">
    <citation type="submission" date="2017-10" db="EMBL/GenBank/DDBJ databases">
        <title>Bifidobacterium xylocopum sp. nov. and Bifidobacterium aemilianum sp. nov., from the carpenter bee (Xylocopa violacea) digestive tract.</title>
        <authorList>
            <person name="Alberoni D."/>
            <person name="Baffoni L."/>
            <person name="Di Gioia D."/>
            <person name="Gaggia F."/>
            <person name="Biavati B."/>
        </authorList>
    </citation>
    <scope>NUCLEOTIDE SEQUENCE [LARGE SCALE GENOMIC DNA]</scope>
    <source>
        <strain evidence="2 3">XV10</strain>
    </source>
</reference>
<organism evidence="2 3">
    <name type="scientific">Bifidobacterium aemilianum</name>
    <dbReference type="NCBI Taxonomy" id="2493120"/>
    <lineage>
        <taxon>Bacteria</taxon>
        <taxon>Bacillati</taxon>
        <taxon>Actinomycetota</taxon>
        <taxon>Actinomycetes</taxon>
        <taxon>Bifidobacteriales</taxon>
        <taxon>Bifidobacteriaceae</taxon>
        <taxon>Bifidobacterium</taxon>
    </lineage>
</organism>
<comment type="caution">
    <text evidence="2">The sequence shown here is derived from an EMBL/GenBank/DDBJ whole genome shotgun (WGS) entry which is preliminary data.</text>
</comment>
<keyword evidence="1" id="KW-0472">Membrane</keyword>
<dbReference type="OrthoDB" id="9814237at2"/>